<comment type="caution">
    <text evidence="2">The sequence shown here is derived from an EMBL/GenBank/DDBJ whole genome shotgun (WGS) entry which is preliminary data.</text>
</comment>
<proteinExistence type="predicted"/>
<dbReference type="OrthoDB" id="122833at2759"/>
<dbReference type="EMBL" id="QXFU01000143">
    <property type="protein sequence ID" value="KAE9042605.1"/>
    <property type="molecule type" value="Genomic_DNA"/>
</dbReference>
<evidence type="ECO:0000313" key="2">
    <source>
        <dbReference type="EMBL" id="KAE9042605.1"/>
    </source>
</evidence>
<accession>A0A6A3NNK8</accession>
<name>A0A6A3NNK8_9STRA</name>
<evidence type="ECO:0000256" key="1">
    <source>
        <dbReference type="SAM" id="MobiDB-lite"/>
    </source>
</evidence>
<evidence type="ECO:0008006" key="4">
    <source>
        <dbReference type="Google" id="ProtNLM"/>
    </source>
</evidence>
<gene>
    <name evidence="2" type="ORF">PR002_g3827</name>
</gene>
<dbReference type="Proteomes" id="UP000435112">
    <property type="component" value="Unassembled WGS sequence"/>
</dbReference>
<reference evidence="2 3" key="1">
    <citation type="submission" date="2018-09" db="EMBL/GenBank/DDBJ databases">
        <title>Genomic investigation of the strawberry pathogen Phytophthora fragariae indicates pathogenicity is determined by transcriptional variation in three key races.</title>
        <authorList>
            <person name="Adams T.M."/>
            <person name="Armitage A.D."/>
            <person name="Sobczyk M.K."/>
            <person name="Bates H.J."/>
            <person name="Dunwell J.M."/>
            <person name="Nellist C.F."/>
            <person name="Harrison R.J."/>
        </authorList>
    </citation>
    <scope>NUCLEOTIDE SEQUENCE [LARGE SCALE GENOMIC DNA]</scope>
    <source>
        <strain evidence="2 3">SCRP324</strain>
    </source>
</reference>
<evidence type="ECO:0000313" key="3">
    <source>
        <dbReference type="Proteomes" id="UP000435112"/>
    </source>
</evidence>
<feature type="compositionally biased region" description="Basic and acidic residues" evidence="1">
    <location>
        <begin position="233"/>
        <end position="243"/>
    </location>
</feature>
<dbReference type="AlphaFoldDB" id="A0A6A3NNK8"/>
<feature type="region of interest" description="Disordered" evidence="1">
    <location>
        <begin position="228"/>
        <end position="281"/>
    </location>
</feature>
<organism evidence="2 3">
    <name type="scientific">Phytophthora rubi</name>
    <dbReference type="NCBI Taxonomy" id="129364"/>
    <lineage>
        <taxon>Eukaryota</taxon>
        <taxon>Sar</taxon>
        <taxon>Stramenopiles</taxon>
        <taxon>Oomycota</taxon>
        <taxon>Peronosporomycetes</taxon>
        <taxon>Peronosporales</taxon>
        <taxon>Peronosporaceae</taxon>
        <taxon>Phytophthora</taxon>
    </lineage>
</organism>
<sequence length="368" mass="40778">MARDGGLGLDADGDVEMPVAPPVFEFIKAPKLIKWSQPSLVVFLRDRRQYEGKIWERCVATGEAHENVLVTIKSSIEPKILEHLAHYVFKTEVLALTEEALRAEIERKAGCLMNDHVPDVEKMFADRLTMDTSEMDVHARVANYFIAFDKLVEDNGLATWVGRGSVTDAAGQQRMKMRCKLLMANLAPAVLKVDIQRLALVTHRHVKLDDTALYELIVKRASLQQHYHQMQSDAKRSGSEKSKAAGLETNNKGAGTKEHTKKSASKEKTPTKPKGPVTPPTSGCLVCKGSHWVKDCPSASQEQKAAALQAARDRKKGKIERVRAVREAAATGDSRRLCINGVLMCRSAPILVRTATSSRRRLSTSCWD</sequence>
<protein>
    <recommendedName>
        <fullName evidence="4">CCHC-type domain-containing protein</fullName>
    </recommendedName>
</protein>